<protein>
    <recommendedName>
        <fullName evidence="2">non-specific protein-tyrosine kinase</fullName>
        <ecNumber evidence="2">2.7.10.2</ecNumber>
    </recommendedName>
</protein>
<dbReference type="InterPro" id="IPR050445">
    <property type="entry name" value="Bact_polysacc_biosynth/exp"/>
</dbReference>
<dbReference type="EMBL" id="QZCH01000004">
    <property type="protein sequence ID" value="RJG49468.1"/>
    <property type="molecule type" value="Genomic_DNA"/>
</dbReference>
<dbReference type="PANTHER" id="PTHR32309:SF13">
    <property type="entry name" value="FERRIC ENTEROBACTIN TRANSPORT PROTEIN FEPE"/>
    <property type="match status" value="1"/>
</dbReference>
<evidence type="ECO:0000256" key="4">
    <source>
        <dbReference type="ARBA" id="ARBA00022741"/>
    </source>
</evidence>
<evidence type="ECO:0000313" key="12">
    <source>
        <dbReference type="Proteomes" id="UP000283255"/>
    </source>
</evidence>
<dbReference type="GO" id="GO:0005886">
    <property type="term" value="C:plasma membrane"/>
    <property type="evidence" value="ECO:0007669"/>
    <property type="project" value="TreeGrafter"/>
</dbReference>
<reference evidence="11 12" key="1">
    <citation type="submission" date="2018-09" db="EMBL/GenBank/DDBJ databases">
        <authorList>
            <person name="Wang F."/>
        </authorList>
    </citation>
    <scope>NUCLEOTIDE SEQUENCE [LARGE SCALE GENOMIC DNA]</scope>
    <source>
        <strain evidence="11 12">PLHSC7-2</strain>
    </source>
</reference>
<dbReference type="RefSeq" id="WP_119909803.1">
    <property type="nucleotide sequence ID" value="NZ_QZCH01000004.1"/>
</dbReference>
<keyword evidence="6" id="KW-0067">ATP-binding</keyword>
<comment type="catalytic activity">
    <reaction evidence="8">
        <text>L-tyrosyl-[protein] + ATP = O-phospho-L-tyrosyl-[protein] + ADP + H(+)</text>
        <dbReference type="Rhea" id="RHEA:10596"/>
        <dbReference type="Rhea" id="RHEA-COMP:10136"/>
        <dbReference type="Rhea" id="RHEA-COMP:20101"/>
        <dbReference type="ChEBI" id="CHEBI:15378"/>
        <dbReference type="ChEBI" id="CHEBI:30616"/>
        <dbReference type="ChEBI" id="CHEBI:46858"/>
        <dbReference type="ChEBI" id="CHEBI:61978"/>
        <dbReference type="ChEBI" id="CHEBI:456216"/>
        <dbReference type="EC" id="2.7.10.2"/>
    </reaction>
</comment>
<keyword evidence="5 11" id="KW-0418">Kinase</keyword>
<keyword evidence="3 11" id="KW-0808">Transferase</keyword>
<dbReference type="GO" id="GO:0005524">
    <property type="term" value="F:ATP binding"/>
    <property type="evidence" value="ECO:0007669"/>
    <property type="project" value="UniProtKB-KW"/>
</dbReference>
<feature type="region of interest" description="Disordered" evidence="9">
    <location>
        <begin position="1"/>
        <end position="85"/>
    </location>
</feature>
<dbReference type="Gene3D" id="3.40.50.300">
    <property type="entry name" value="P-loop containing nucleotide triphosphate hydrolases"/>
    <property type="match status" value="1"/>
</dbReference>
<evidence type="ECO:0000256" key="1">
    <source>
        <dbReference type="ARBA" id="ARBA00007316"/>
    </source>
</evidence>
<evidence type="ECO:0000256" key="7">
    <source>
        <dbReference type="ARBA" id="ARBA00023137"/>
    </source>
</evidence>
<evidence type="ECO:0000256" key="8">
    <source>
        <dbReference type="ARBA" id="ARBA00051245"/>
    </source>
</evidence>
<evidence type="ECO:0000256" key="5">
    <source>
        <dbReference type="ARBA" id="ARBA00022777"/>
    </source>
</evidence>
<dbReference type="InterPro" id="IPR025669">
    <property type="entry name" value="AAA_dom"/>
</dbReference>
<comment type="similarity">
    <text evidence="1">Belongs to the CpsD/CapB family.</text>
</comment>
<feature type="compositionally biased region" description="Polar residues" evidence="9">
    <location>
        <begin position="31"/>
        <end position="43"/>
    </location>
</feature>
<dbReference type="PANTHER" id="PTHR32309">
    <property type="entry name" value="TYROSINE-PROTEIN KINASE"/>
    <property type="match status" value="1"/>
</dbReference>
<keyword evidence="4" id="KW-0547">Nucleotide-binding</keyword>
<dbReference type="InterPro" id="IPR027417">
    <property type="entry name" value="P-loop_NTPase"/>
</dbReference>
<organism evidence="11 12">
    <name type="scientific">Motilimonas pumila</name>
    <dbReference type="NCBI Taxonomy" id="2303987"/>
    <lineage>
        <taxon>Bacteria</taxon>
        <taxon>Pseudomonadati</taxon>
        <taxon>Pseudomonadota</taxon>
        <taxon>Gammaproteobacteria</taxon>
        <taxon>Alteromonadales</taxon>
        <taxon>Alteromonadales genera incertae sedis</taxon>
        <taxon>Motilimonas</taxon>
    </lineage>
</organism>
<proteinExistence type="inferred from homology"/>
<dbReference type="InterPro" id="IPR005702">
    <property type="entry name" value="Wzc-like_C"/>
</dbReference>
<evidence type="ECO:0000256" key="9">
    <source>
        <dbReference type="SAM" id="MobiDB-lite"/>
    </source>
</evidence>
<dbReference type="NCBIfam" id="TIGR01007">
    <property type="entry name" value="eps_fam"/>
    <property type="match status" value="1"/>
</dbReference>
<dbReference type="NCBIfam" id="TIGR03018">
    <property type="entry name" value="pepcterm_TyrKin"/>
    <property type="match status" value="1"/>
</dbReference>
<feature type="domain" description="AAA" evidence="10">
    <location>
        <begin position="147"/>
        <end position="287"/>
    </location>
</feature>
<evidence type="ECO:0000256" key="2">
    <source>
        <dbReference type="ARBA" id="ARBA00011903"/>
    </source>
</evidence>
<gene>
    <name evidence="11" type="ORF">D1Z90_05790</name>
</gene>
<dbReference type="SUPFAM" id="SSF52540">
    <property type="entry name" value="P-loop containing nucleoside triphosphate hydrolases"/>
    <property type="match status" value="1"/>
</dbReference>
<feature type="compositionally biased region" description="Polar residues" evidence="9">
    <location>
        <begin position="51"/>
        <end position="67"/>
    </location>
</feature>
<dbReference type="Pfam" id="PF13614">
    <property type="entry name" value="AAA_31"/>
    <property type="match status" value="1"/>
</dbReference>
<dbReference type="GO" id="GO:0004715">
    <property type="term" value="F:non-membrane spanning protein tyrosine kinase activity"/>
    <property type="evidence" value="ECO:0007669"/>
    <property type="project" value="UniProtKB-EC"/>
</dbReference>
<name>A0A418YHA6_9GAMM</name>
<sequence length="332" mass="36811">MSIIEKALAKKQQQPTQSLPERATEKLAEKGSQTTIGTTNKASQKGDAIPVQNSTNTTTPSPEASKSSLEKDVPSPEKIVKNDFPDSTNDKVLKLNIEGLKQRGFLVDPNERSQLHEEFRFVKRRILKTAFGPLNDTLEHSNLILVTSSRTNEGKTYNAINLALSIAMEQDKTVLLIDADVLKPSICKELEVEAEVGLVDYLLGQTSDLQGIIYNTNVPNLRIIPAGARHHLTSELLASTKMAEMTKELANRYSDRIILFDAPPLLGINETQALTSLVGQQILVVEENKTQLSSLENAISLLNKDRAIGLVLNKTVQHRNLYGQYGYQYVEY</sequence>
<feature type="compositionally biased region" description="Basic and acidic residues" evidence="9">
    <location>
        <begin position="68"/>
        <end position="85"/>
    </location>
</feature>
<evidence type="ECO:0000259" key="10">
    <source>
        <dbReference type="Pfam" id="PF13614"/>
    </source>
</evidence>
<evidence type="ECO:0000256" key="6">
    <source>
        <dbReference type="ARBA" id="ARBA00022840"/>
    </source>
</evidence>
<evidence type="ECO:0000256" key="3">
    <source>
        <dbReference type="ARBA" id="ARBA00022679"/>
    </source>
</evidence>
<dbReference type="OrthoDB" id="9775724at2"/>
<dbReference type="Proteomes" id="UP000283255">
    <property type="component" value="Unassembled WGS sequence"/>
</dbReference>
<accession>A0A418YHA6</accession>
<keyword evidence="12" id="KW-1185">Reference proteome</keyword>
<keyword evidence="7" id="KW-0829">Tyrosine-protein kinase</keyword>
<evidence type="ECO:0000313" key="11">
    <source>
        <dbReference type="EMBL" id="RJG49468.1"/>
    </source>
</evidence>
<reference evidence="11 12" key="2">
    <citation type="submission" date="2019-01" db="EMBL/GenBank/DDBJ databases">
        <title>Motilimonas pumilus sp. nov., isolated from the gut of sea cucumber (Apostichopus japonicus).</title>
        <authorList>
            <person name="Wang F.-Q."/>
            <person name="Ren L.-H."/>
            <person name="Lin Y.-W."/>
            <person name="Sun G.-H."/>
            <person name="Du Z.-J."/>
            <person name="Zhao J.-X."/>
            <person name="Liu X.-J."/>
            <person name="Liu L.-J."/>
        </authorList>
    </citation>
    <scope>NUCLEOTIDE SEQUENCE [LARGE SCALE GENOMIC DNA]</scope>
    <source>
        <strain evidence="11 12">PLHSC7-2</strain>
    </source>
</reference>
<dbReference type="EC" id="2.7.10.2" evidence="2"/>
<comment type="caution">
    <text evidence="11">The sequence shown here is derived from an EMBL/GenBank/DDBJ whole genome shotgun (WGS) entry which is preliminary data.</text>
</comment>
<dbReference type="CDD" id="cd05387">
    <property type="entry name" value="BY-kinase"/>
    <property type="match status" value="1"/>
</dbReference>
<dbReference type="AlphaFoldDB" id="A0A418YHA6"/>